<feature type="domain" description="Trimeric autotransporter adhesin YadA-like stalk" evidence="4">
    <location>
        <begin position="4547"/>
        <end position="4582"/>
    </location>
</feature>
<dbReference type="EMBL" id="CP059851">
    <property type="protein sequence ID" value="QMW21895.1"/>
    <property type="molecule type" value="Genomic_DNA"/>
</dbReference>
<feature type="domain" description="Trimeric autotransporter adhesin YadA-like stalk" evidence="4">
    <location>
        <begin position="150"/>
        <end position="186"/>
    </location>
</feature>
<dbReference type="Gene3D" id="1.20.5.170">
    <property type="match status" value="15"/>
</dbReference>
<feature type="domain" description="Trimeric autotransporter adhesin YadA-like head" evidence="3">
    <location>
        <begin position="2936"/>
        <end position="2962"/>
    </location>
</feature>
<feature type="domain" description="Trimeric autotransporter adhesin YadA-like head" evidence="3">
    <location>
        <begin position="2964"/>
        <end position="2990"/>
    </location>
</feature>
<feature type="domain" description="Trimeric autotransporter adhesin YadA-like stalk" evidence="4">
    <location>
        <begin position="4198"/>
        <end position="4228"/>
    </location>
</feature>
<dbReference type="CDD" id="cd12820">
    <property type="entry name" value="LbR_YadA-like"/>
    <property type="match status" value="1"/>
</dbReference>
<feature type="domain" description="Trimeric autotransporter adhesin YadA-like stalk" evidence="4">
    <location>
        <begin position="1023"/>
        <end position="1058"/>
    </location>
</feature>
<feature type="domain" description="Trimeric autotransporter adhesin YadA-like head" evidence="3">
    <location>
        <begin position="511"/>
        <end position="531"/>
    </location>
</feature>
<feature type="domain" description="Trimeric autotransporter adhesin YadA-like stalk" evidence="4">
    <location>
        <begin position="1848"/>
        <end position="1884"/>
    </location>
</feature>
<dbReference type="RefSeq" id="WP_182294741.1">
    <property type="nucleotide sequence ID" value="NZ_CP059851.1"/>
</dbReference>
<dbReference type="GO" id="GO:0019867">
    <property type="term" value="C:outer membrane"/>
    <property type="evidence" value="ECO:0007669"/>
    <property type="project" value="InterPro"/>
</dbReference>
<feature type="domain" description="Trimeric autotransporter adhesin YadA-like stalk" evidence="4">
    <location>
        <begin position="1202"/>
        <end position="1243"/>
    </location>
</feature>
<evidence type="ECO:0000313" key="6">
    <source>
        <dbReference type="Proteomes" id="UP000515292"/>
    </source>
</evidence>
<feature type="domain" description="Trimeric autotransporter adhesin YadA-like stalk" evidence="4">
    <location>
        <begin position="1652"/>
        <end position="1696"/>
    </location>
</feature>
<dbReference type="Gene3D" id="6.10.250.2030">
    <property type="match status" value="1"/>
</dbReference>
<feature type="domain" description="Trimeric autotransporter adhesin YadA-like head" evidence="3">
    <location>
        <begin position="2315"/>
        <end position="2336"/>
    </location>
</feature>
<feature type="domain" description="Trimeric autotransporter adhesin YadA-like head" evidence="3">
    <location>
        <begin position="36"/>
        <end position="60"/>
    </location>
</feature>
<feature type="domain" description="Trimeric autotransporter adhesin YadA-like head" evidence="3">
    <location>
        <begin position="396"/>
        <end position="417"/>
    </location>
</feature>
<feature type="domain" description="Trimeric autotransporter adhesin YadA-like stalk" evidence="4">
    <location>
        <begin position="1323"/>
        <end position="1349"/>
    </location>
</feature>
<feature type="domain" description="Trimeric autotransporter adhesin YadA-like head" evidence="3">
    <location>
        <begin position="898"/>
        <end position="917"/>
    </location>
</feature>
<feature type="domain" description="Trimeric autotransporter adhesin YadA-like head" evidence="3">
    <location>
        <begin position="922"/>
        <end position="948"/>
    </location>
</feature>
<protein>
    <submittedName>
        <fullName evidence="5">Uncharacterized protein</fullName>
    </submittedName>
</protein>
<dbReference type="Pfam" id="PF05662">
    <property type="entry name" value="YadA_stalk"/>
    <property type="match status" value="31"/>
</dbReference>
<evidence type="ECO:0000259" key="4">
    <source>
        <dbReference type="Pfam" id="PF05662"/>
    </source>
</evidence>
<feature type="domain" description="Trimeric autotransporter adhesin YadA-like head" evidence="3">
    <location>
        <begin position="2429"/>
        <end position="2455"/>
    </location>
</feature>
<feature type="domain" description="Trimeric autotransporter adhesin YadA-like head" evidence="3">
    <location>
        <begin position="424"/>
        <end position="450"/>
    </location>
</feature>
<dbReference type="Gene3D" id="2.20.70.140">
    <property type="match status" value="6"/>
</dbReference>
<gene>
    <name evidence="5" type="ORF">H3309_10920</name>
</gene>
<feature type="domain" description="Trimeric autotransporter adhesin YadA-like head" evidence="3">
    <location>
        <begin position="330"/>
        <end position="351"/>
    </location>
</feature>
<feature type="domain" description="Trimeric autotransporter adhesin YadA-like stalk" evidence="4">
    <location>
        <begin position="1605"/>
        <end position="1634"/>
    </location>
</feature>
<feature type="domain" description="Trimeric autotransporter adhesin YadA-like stalk" evidence="4">
    <location>
        <begin position="3121"/>
        <end position="3154"/>
    </location>
</feature>
<feature type="domain" description="Trimeric autotransporter adhesin YadA-like head" evidence="3">
    <location>
        <begin position="630"/>
        <end position="656"/>
    </location>
</feature>
<feature type="domain" description="Trimeric autotransporter adhesin YadA-like head" evidence="3">
    <location>
        <begin position="2272"/>
        <end position="2296"/>
    </location>
</feature>
<feature type="domain" description="Trimeric autotransporter adhesin YadA-like head" evidence="3">
    <location>
        <begin position="83"/>
        <end position="109"/>
    </location>
</feature>
<keyword evidence="2" id="KW-0653">Protein transport</keyword>
<feature type="domain" description="Trimeric autotransporter adhesin YadA-like stalk" evidence="4">
    <location>
        <begin position="1977"/>
        <end position="2018"/>
    </location>
</feature>
<feature type="domain" description="Trimeric autotransporter adhesin YadA-like stalk" evidence="4">
    <location>
        <begin position="2661"/>
        <end position="2695"/>
    </location>
</feature>
<feature type="domain" description="Trimeric autotransporter adhesin YadA-like head" evidence="3">
    <location>
        <begin position="2241"/>
        <end position="2267"/>
    </location>
</feature>
<dbReference type="InterPro" id="IPR045584">
    <property type="entry name" value="Pilin-like"/>
</dbReference>
<feature type="domain" description="Trimeric autotransporter adhesin YadA-like stalk" evidence="4">
    <location>
        <begin position="1371"/>
        <end position="1414"/>
    </location>
</feature>
<feature type="domain" description="Trimeric autotransporter adhesin YadA-like stalk" evidence="4">
    <location>
        <begin position="4429"/>
        <end position="4471"/>
    </location>
</feature>
<feature type="domain" description="Trimeric autotransporter adhesin YadA-like stalk" evidence="4">
    <location>
        <begin position="1477"/>
        <end position="1507"/>
    </location>
</feature>
<dbReference type="InterPro" id="IPR008640">
    <property type="entry name" value="Adhesin_Head_dom"/>
</dbReference>
<feature type="domain" description="Trimeric autotransporter adhesin YadA-like head" evidence="3">
    <location>
        <begin position="3020"/>
        <end position="3046"/>
    </location>
</feature>
<dbReference type="InterPro" id="IPR011049">
    <property type="entry name" value="Serralysin-like_metalloprot_C"/>
</dbReference>
<feature type="domain" description="Trimeric autotransporter adhesin YadA-like stalk" evidence="4">
    <location>
        <begin position="753"/>
        <end position="793"/>
    </location>
</feature>
<reference evidence="5 6" key="1">
    <citation type="submission" date="2020-07" db="EMBL/GenBank/DDBJ databases">
        <title>Complete genome sequence for Sandaracinobacter sp. M6.</title>
        <authorList>
            <person name="Tang Y."/>
            <person name="Liu Q."/>
            <person name="Guo Z."/>
            <person name="Lei P."/>
            <person name="Huang B."/>
        </authorList>
    </citation>
    <scope>NUCLEOTIDE SEQUENCE [LARGE SCALE GENOMIC DNA]</scope>
    <source>
        <strain evidence="5 6">M6</strain>
    </source>
</reference>
<feature type="domain" description="Trimeric autotransporter adhesin YadA-like stalk" evidence="4">
    <location>
        <begin position="2887"/>
        <end position="2920"/>
    </location>
</feature>
<feature type="domain" description="Trimeric autotransporter adhesin YadA-like head" evidence="3">
    <location>
        <begin position="242"/>
        <end position="268"/>
    </location>
</feature>
<feature type="domain" description="Trimeric autotransporter adhesin YadA-like head" evidence="3">
    <location>
        <begin position="2376"/>
        <end position="2399"/>
    </location>
</feature>
<feature type="domain" description="Trimeric autotransporter adhesin YadA-like stalk" evidence="4">
    <location>
        <begin position="3456"/>
        <end position="3485"/>
    </location>
</feature>
<dbReference type="SUPFAM" id="SSF101967">
    <property type="entry name" value="Adhesin YadA, collagen-binding domain"/>
    <property type="match status" value="19"/>
</dbReference>
<evidence type="ECO:0000256" key="2">
    <source>
        <dbReference type="ARBA" id="ARBA00022927"/>
    </source>
</evidence>
<keyword evidence="1" id="KW-0813">Transport</keyword>
<sequence>MRKAGTVDPNQLASALAVALLLSGPGLFPLRAQNVATGLGALAQGNNNNANGQGAVALGNTNVATGAGSVAIGDRSTANAGGASGAGAVAIGQQASAQYANSVALGSGSLTQAALAALSAQAAFNPGSTGLGGPGLIGEVSIGSSNGVRRITNLAAGSAGNDAVNVFQLQSLNNKAVNLGNTVAAGLGGGSSFNTSTGNLLVGLSYRGTNYSSVQAILSALDAGNVGIKYFRANSTDPDATATGGNAVAVGPNAKAQMDNSLAVGNGATSSAMDGIAIGRATTASAQAATAVGTSVTASGQFSTVVGIGSRAVGASSVAVGNTAVAQELNAIAIGVSTNALGTSAVAIGAGTAARGVDTVALGGGSSAAANGDAAMGAGAAASGGNSLALSTRAAATGSNTIAIGQQAAASAADAMAQGRLSVASAASTIAIGVSSSATGDNAIAMGTSARAANGASVAIGSQATVINTAGSGNFGVAIGSGANANSSASGGSSPIAIGVASNASGAGSQTAIGDQAVATGRNAIAIGGNAFSAGVRATGDQSTSIGQSSSSLANASVSLGNNANIEVGATGAGAFGNNATVRQNAEGGVAFGSNALVGTSASGGAAFGQGATVSNGATNGVAIGTNANAGATSAVAIGTGAQARYANSTAIGFGSQTGPSAPSGTGFLTGQAAPGSEIAVGSSSALRRVTNLADGAAPTDAATIAQLTALSNNNSLVRQVGGAPGTGLITVGAQTQGTVVSFVSQNSTTRTLTGLTPGAVTATSLDAISGSQLFSTNSILSQLGTTTASGLGGGSSYNAATGALTTSLAYRGTNYSSVQAALQAVDSSIGRVRYFNVNSALGDSSAVGANSLAVGPVAVANGASGVAIGNAATAGATGANVAIGLSASANGATADGGAVSIGRANVATGDGAVAIGDPNVATGRGALALGADNTARGVGSVALGADSRANVGGAASDVGAVALGSAANAQYAGSVALGSGSATGATLAALTGQAAFNPGSGTLGGVTPAGEVSVGASGTERRLTNVAAGAAATDAVNVSQLQSQNAKVNRLGNDAALAIGAGSTFNPATGALSAPSLTVGGTAYSNIGAAIAAQNSIVNTQGSSTALLLGGSTVYAPATGTISGSSFTVQGSSFGNVTAAFSAVDAALTSNVASITALNNGTAGLVRQVGGAPGSGTLTVGAQTAGTLVDFRNSAGATRTLTGLSNGAVTATSTDAVNGSQLFSVAQQAGAGINVTTSAVPGSSGTASGSSVANVAPGGTATFSAGNNIAITQSGTQVQIATSLTPSFTSVTAGNSVLNTSGLTITGGPSVTVAGINAANMRISNLAAGVAATDGVNVGQLQAATGNVVLYDSTARNLVTLNPGGSVSTRITNLAAGTLSATSTDAVNGSQLFATNNNVTTAQNTANAAQTAAAAAQTTANTAQTNVTNLSNGINAGTVGLVQQVGGAPGSGALTVGAATGGTVVNLTGTAGTRTLTGVSAGALSATSTDAVNGSQLFTTNQTLSTVQATANRGFDLTTSAVPGSTGVVSGSSVANVAPGQTATFSAGNNVVITQNGRQVAVATSLTPSFTSVTAGNSVLNTSGLTITGGPSVTVAGINAANTRLTNLSAGVAATDGVNVGQLQAATGNVVVYDSATRDLVTLNPGGSSTRLTNLAAGTLSATSTDAVNGSQLFATNNNVTTAQNAANAAQATANTAQTGLGNVASLLAGGAAYNPVTGVFTAPVFTIQGANAGTVAGGFALVDAQLTTLNSVLTGSGIKFFRYGTPGTADATASGVDALAAGGLAVASGVRSTAVGNGATARYAGAVALGAGSSTGAAAPTGTGFLTGQAAPSSEVSVGNGDVRRRITNVADGSAASDAVTVAQLTAENSGRNQLGSTVASALGGGAAYNAATGTLTAPTYTIQSGNFNNVGAALGAVNTTLTSNIASITALNNGTAGLVRQVGGAPGSGVLTVGAQTAGTVVNFTNSAAATRTLTGVSAGALSATSTDAVNGSQLFAVQATANRGFDLTTSAVPGSTGVVSGSSVANVAPGQTATFSAGNNIVVTQNGRQVQIATSLTPSFTSVTAGNSVLNTSGLTITGGPSVTVAGINAANMRISNLAAGVAATDGVNVGQLQAATGNVVLYDSTARNLVTLNPGGSVSTRITNLAAGTLSATSTDAVNGSQLFATNNILSTLGGSVASGLGGGSSYNAGTGALTTSLSYGGTSYSSVQAALSAIEGQSGGIKYFRANSVLADAAATGTDSVAIGPLAGASAPEGVSLGRGAATSGGRGATALGSGTSATQFGSTAVGYQASAGTGSATAVGYAASATAGATAVGRNTSATGTNAVALGTGTASAASNTVAIGRTANSFGGSGVAIGLNAVAGQSGAAAVQNGVAVGSGAVASGGNAVALGQQSAAAGADAVALGNSASASAAGAAALGISAEASGANALALGANSRALYTGAVAIGRGSETGASAPSGTAFLTGQAAPASEVSFGTASAARRLTNVADGSAASDAVTVAQLTAENSGRNALGDSAATLLGGSTVYDPVTGVLSGASFTVQGSAFGNVTAAFSAVDASLTNANRGFDLTTAVVGGSTGAVSGSSVTNITPGSTATFSAGNNVVITQNGAEVQIATSLTPSFTSVTAGGSVLDTSGLTISGGPSVTVAGINAAGTIISNVAAGVAATDAVNVGQLQAMTGNVVVYDDQVRNGVTFNPGGSPAKLSNVAPGALNATSTDAVNGSQLFATNTQVATNTTDIATNTANIGTLTTNLGTFGNSTATLLGAGTVYDPATGTLSGSSFTVQGAPYATVGAAFSAVDAGLNTANSNIGTLNNGLAAANANIAANTANIATNTADITGLSAGTLGLVQQAGGAPGTGLLTVGAGTGGTQVDFTGAAGTRTLTGLTAGVNPTDAVNVSQLSEVAAGAVVNYSNVNSSLSGPGSNTKVNPGATGAESIAIGGAASAAGSSAMALGLRANASAADAVALGNGAVADAAEAVAIGLNATATGGKAVSIGSGNIATGNGAVAIGDPNVASGTGAIALGADNTARGVGAVALGNQSQANAAGAATDAGAVAIGNQANARYANSLALGSGSTTGATLAALTAQAAFNPGTAALSGTAPVGELSVGAGGSERRITNLAAGSAATDAVNVSQLQSQNAKVNQLGNDAGLALGAGSTYDPLTGGLSAPSFTVGGASFSTVGSAVAQLNVINNNQGTSTATLLGGTTAYDAATGLLSGSSFTVQGSSFGNVTAAFGAVDTALSTANTNIGNLQTDLAATDAQVAVNTTNIAGNTASINALNNGTAGLVQQVGGAPGSGNLTVGAATGGTLVDFTGTGGTRTLTGVSAGALNATSTDAVNGSQLFATNQTLSTVQATANRGFDLTTAVVGGSTGAVSGSSVTNITPGSTATFSAGNNVVITQNGAEVQIATSLTPSFTSVTAGGSVLDTSGLTISGGPSVTVAGINAAGTIISNVAAGVNASDAVNLAQLQAVGGQAGNSVQYDSAARTSVTLNPGGVAATLTNVAPGALNATSSDAVNGSQLFATNNQVATNTADIGTLNTGLAAANAGIAANTAGIGALTTNLGNLGSSTATLLGAGTVYDPATGTLSGSSFTVQGAPYGTVGAAFSAVDAGLNTANTNIGTLTSGLAATNAQVAVNTGNIATNTADIATLNSGLATATTNIAGNTASINALNNGTAGLVQQVGGAPGSGNLTVGAATGGTLVDFTGTGGTRTLTGVSAGALNATSTDAVNGSQLFATNQTLSTVQATANRGFDLTTAVVGGSTGAVSGSSVTNITPGSTATFSAGNNVVITQNGAEVQIATSLTPSFTSVTAGGSVLDTSGLTISGGPSVTVAGINAAGTIISNVAAGVNASDAVNLAQLQAVGGQAGNSVQYDSAARTSVTLNPGGVAATLTNVAPGALNATSSDAVNGSQLFATNNQVATNTADIGTLNTGLAAANAGIAANTAGIGALNTGLATANSNIAANSSAIATNTGDIATLNSGLASTNAQVATNTTNIASNTSNIAALNNGTAGLVRQVGGAPGSGEITVGAETGGATVNVAGTEGNRRITNVAAGVAATDAANVGQLQAVAGVAANAVAYDDPSKTTVTFNPGGAPTRLGNVADGSAPNDAVNFGQLTATNTQVSINTAGIAAATAGLGSLTNNINNGTIGLVQQIGGAPGTGTLTVGAATAGSTVDFAGTAGTRRLTSLSAGQDANDAVNVSQLTGLSNAAAAALGGGAAFNPVTGVFTPPSYVIGGVAYGNVGAALGAQSSIVSSLGSSLASSLGGGSGFDPASGTLSLSLNYNGSSYGSLQALINTLPTSGGGGGGSGPSPIAYSNPATPTVPNGGTATNNATLVGANPAAPVALTNVAAGNVAAGSTDAVNGGQLNDTNATVSALTAAITQGTIGLVQQAAPGAPITVGAATGGNSVNVAGSAGNRTIDGVANGALAANSVQAVNGSQLFGVAQQVASNTTTLNALSNGSAGAFQANNAAGRPAPVASGPNAVAGGFGAVASAANVTALGSNASASGSNSVALGAGSSDGGLANVVSVGAVGAERQIINVAAGTRATDAVNLSQLQGGLTTAVNQAQQYTDARIAGLRFDLRDLSRNAYAGTASAIALQPPIFAEPGQISMRLGTGFYRGQTALGVSVRATADNGRWSLSGGVAGSRYGGVAASAGIDLVLGQ</sequence>
<feature type="domain" description="Trimeric autotransporter adhesin YadA-like stalk" evidence="4">
    <location>
        <begin position="4108"/>
        <end position="4142"/>
    </location>
</feature>
<feature type="domain" description="Trimeric autotransporter adhesin YadA-like head" evidence="3">
    <location>
        <begin position="298"/>
        <end position="322"/>
    </location>
</feature>
<dbReference type="Pfam" id="PF05658">
    <property type="entry name" value="YadA_head"/>
    <property type="match status" value="25"/>
</dbReference>
<feature type="domain" description="Trimeric autotransporter adhesin YadA-like stalk" evidence="4">
    <location>
        <begin position="3899"/>
        <end position="3939"/>
    </location>
</feature>
<accession>A0A7G5IEV3</accession>
<dbReference type="SUPFAM" id="SSF54523">
    <property type="entry name" value="Pili subunits"/>
    <property type="match status" value="1"/>
</dbReference>
<dbReference type="Gene3D" id="2.150.10.10">
    <property type="entry name" value="Serralysin-like metalloprotease, C-terminal"/>
    <property type="match status" value="14"/>
</dbReference>
<proteinExistence type="predicted"/>
<feature type="domain" description="Trimeric autotransporter adhesin YadA-like stalk" evidence="4">
    <location>
        <begin position="3720"/>
        <end position="3750"/>
    </location>
</feature>
<feature type="domain" description="Trimeric autotransporter adhesin YadA-like head" evidence="3">
    <location>
        <begin position="2992"/>
        <end position="3015"/>
    </location>
</feature>
<feature type="domain" description="Trimeric autotransporter adhesin YadA-like head" evidence="3">
    <location>
        <begin position="64"/>
        <end position="80"/>
    </location>
</feature>
<keyword evidence="6" id="KW-1185">Reference proteome</keyword>
<dbReference type="Proteomes" id="UP000515292">
    <property type="component" value="Chromosome"/>
</dbReference>
<feature type="domain" description="Trimeric autotransporter adhesin YadA-like stalk" evidence="4">
    <location>
        <begin position="4055"/>
        <end position="4084"/>
    </location>
</feature>
<feature type="domain" description="Trimeric autotransporter adhesin YadA-like stalk" evidence="4">
    <location>
        <begin position="3327"/>
        <end position="3357"/>
    </location>
</feature>
<dbReference type="GO" id="GO:0015031">
    <property type="term" value="P:protein transport"/>
    <property type="evidence" value="ECO:0007669"/>
    <property type="project" value="UniProtKB-KW"/>
</dbReference>
<dbReference type="KEGG" id="sand:H3309_10920"/>
<feature type="domain" description="Trimeric autotransporter adhesin YadA-like stalk" evidence="4">
    <location>
        <begin position="2146"/>
        <end position="2187"/>
    </location>
</feature>
<feature type="domain" description="Trimeric autotransporter adhesin YadA-like stalk" evidence="4">
    <location>
        <begin position="3849"/>
        <end position="3878"/>
    </location>
</feature>
<name>A0A7G5IEV3_9SPHN</name>
<feature type="domain" description="Trimeric autotransporter adhesin YadA-like stalk" evidence="4">
    <location>
        <begin position="2098"/>
        <end position="2124"/>
    </location>
</feature>
<feature type="domain" description="Trimeric autotransporter adhesin YadA-like stalk" evidence="4">
    <location>
        <begin position="2488"/>
        <end position="2525"/>
    </location>
</feature>
<evidence type="ECO:0000313" key="5">
    <source>
        <dbReference type="EMBL" id="QMW21895.1"/>
    </source>
</evidence>
<organism evidence="5 6">
    <name type="scientific">Sandaracinobacteroides saxicola</name>
    <dbReference type="NCBI Taxonomy" id="2759707"/>
    <lineage>
        <taxon>Bacteria</taxon>
        <taxon>Pseudomonadati</taxon>
        <taxon>Pseudomonadota</taxon>
        <taxon>Alphaproteobacteria</taxon>
        <taxon>Sphingomonadales</taxon>
        <taxon>Sphingosinicellaceae</taxon>
        <taxon>Sandaracinobacteroides</taxon>
    </lineage>
</organism>
<feature type="domain" description="Trimeric autotransporter adhesin YadA-like stalk" evidence="4">
    <location>
        <begin position="689"/>
        <end position="715"/>
    </location>
</feature>
<feature type="domain" description="Trimeric autotransporter adhesin YadA-like stalk" evidence="4">
    <location>
        <begin position="2707"/>
        <end position="2750"/>
    </location>
</feature>
<dbReference type="InterPro" id="IPR008635">
    <property type="entry name" value="Coiled_stalk_dom"/>
</dbReference>
<evidence type="ECO:0000259" key="3">
    <source>
        <dbReference type="Pfam" id="PF05658"/>
    </source>
</evidence>
<evidence type="ECO:0000256" key="1">
    <source>
        <dbReference type="ARBA" id="ARBA00022448"/>
    </source>
</evidence>
<feature type="domain" description="Trimeric autotransporter adhesin YadA-like head" evidence="3">
    <location>
        <begin position="4508"/>
        <end position="4528"/>
    </location>
</feature>
<feature type="domain" description="Trimeric autotransporter adhesin YadA-like head" evidence="3">
    <location>
        <begin position="538"/>
        <end position="564"/>
    </location>
</feature>
<feature type="domain" description="Trimeric autotransporter adhesin YadA-like stalk" evidence="4">
    <location>
        <begin position="3506"/>
        <end position="3546"/>
    </location>
</feature>
<feature type="domain" description="Trimeric autotransporter adhesin YadA-like head" evidence="3">
    <location>
        <begin position="1775"/>
        <end position="1801"/>
    </location>
</feature>
<feature type="domain" description="Trimeric autotransporter adhesin YadA-like stalk" evidence="4">
    <location>
        <begin position="4356"/>
        <end position="4394"/>
    </location>
</feature>
<dbReference type="Gene3D" id="6.10.250.2040">
    <property type="match status" value="8"/>
</dbReference>
<feature type="domain" description="Trimeric autotransporter adhesin YadA-like head" evidence="3">
    <location>
        <begin position="847"/>
        <end position="872"/>
    </location>
</feature>